<comment type="subcellular location">
    <subcellularLocation>
        <location evidence="1">Cell membrane</location>
    </subcellularLocation>
</comment>
<accession>A0A6P1SWQ5</accession>
<organism evidence="11 12">
    <name type="scientific">Algicella marina</name>
    <dbReference type="NCBI Taxonomy" id="2683284"/>
    <lineage>
        <taxon>Bacteria</taxon>
        <taxon>Pseudomonadati</taxon>
        <taxon>Pseudomonadota</taxon>
        <taxon>Alphaproteobacteria</taxon>
        <taxon>Rhodobacterales</taxon>
        <taxon>Paracoccaceae</taxon>
        <taxon>Algicella</taxon>
    </lineage>
</organism>
<evidence type="ECO:0000256" key="6">
    <source>
        <dbReference type="ARBA" id="ARBA00022989"/>
    </source>
</evidence>
<keyword evidence="7 9" id="KW-0472">Membrane</keyword>
<dbReference type="GO" id="GO:0016780">
    <property type="term" value="F:phosphotransferase activity, for other substituted phosphate groups"/>
    <property type="evidence" value="ECO:0007669"/>
    <property type="project" value="TreeGrafter"/>
</dbReference>
<evidence type="ECO:0000256" key="1">
    <source>
        <dbReference type="ARBA" id="ARBA00004236"/>
    </source>
</evidence>
<reference evidence="11 12" key="1">
    <citation type="submission" date="2019-12" db="EMBL/GenBank/DDBJ databases">
        <title>Complete genome sequence of Algicella marina strain 9Alg 56(T) isolated from the red alga Tichocarpus crinitus.</title>
        <authorList>
            <person name="Kim S.-G."/>
            <person name="Nedashkovskaya O.I."/>
        </authorList>
    </citation>
    <scope>NUCLEOTIDE SEQUENCE [LARGE SCALE GENOMIC DNA]</scope>
    <source>
        <strain evidence="11 12">9Alg 56</strain>
    </source>
</reference>
<evidence type="ECO:0000256" key="8">
    <source>
        <dbReference type="ARBA" id="ARBA00023169"/>
    </source>
</evidence>
<dbReference type="PANTHER" id="PTHR30576:SF4">
    <property type="entry name" value="UNDECAPRENYL-PHOSPHATE GALACTOSE PHOSPHOTRANSFERASE"/>
    <property type="match status" value="1"/>
</dbReference>
<dbReference type="PANTHER" id="PTHR30576">
    <property type="entry name" value="COLANIC BIOSYNTHESIS UDP-GLUCOSE LIPID CARRIER TRANSFERASE"/>
    <property type="match status" value="1"/>
</dbReference>
<dbReference type="RefSeq" id="WP_161860661.1">
    <property type="nucleotide sequence ID" value="NZ_CP046620.1"/>
</dbReference>
<keyword evidence="5 9" id="KW-0812">Transmembrane</keyword>
<keyword evidence="4 11" id="KW-0808">Transferase</keyword>
<protein>
    <submittedName>
        <fullName evidence="11">Sugar transferase</fullName>
    </submittedName>
</protein>
<evidence type="ECO:0000256" key="2">
    <source>
        <dbReference type="ARBA" id="ARBA00006464"/>
    </source>
</evidence>
<evidence type="ECO:0000256" key="5">
    <source>
        <dbReference type="ARBA" id="ARBA00022692"/>
    </source>
</evidence>
<dbReference type="GO" id="GO:0000271">
    <property type="term" value="P:polysaccharide biosynthetic process"/>
    <property type="evidence" value="ECO:0007669"/>
    <property type="project" value="UniProtKB-KW"/>
</dbReference>
<keyword evidence="12" id="KW-1185">Reference proteome</keyword>
<evidence type="ECO:0000256" key="7">
    <source>
        <dbReference type="ARBA" id="ARBA00023136"/>
    </source>
</evidence>
<keyword evidence="3" id="KW-1003">Cell membrane</keyword>
<gene>
    <name evidence="11" type="ORF">GO499_02270</name>
</gene>
<dbReference type="KEGG" id="amaq:GO499_02270"/>
<sequence length="233" mass="26420">MVEFSNGAFAAGTVGGANSEHSHDRFLKDTPRIYRNGVKRCLDVAMVVLSLPVVAPVIGLFALLLFLQDGKNPFYWQYRIGRAGRRFRFWKLRTMVPNAKDKLEAYLAANPAARVEWNATQKLKNDPRITPLGRFLRKTSLDELTQLWNVLVGDMSLVGPRPMMPEQVTLYPGHAYFQLRPGITGFWQISERNESSFSSRARYDGKYNTALSFYTDLTVLLRTFGVVVRATGH</sequence>
<feature type="transmembrane region" description="Helical" evidence="9">
    <location>
        <begin position="44"/>
        <end position="67"/>
    </location>
</feature>
<evidence type="ECO:0000313" key="12">
    <source>
        <dbReference type="Proteomes" id="UP000464495"/>
    </source>
</evidence>
<dbReference type="InterPro" id="IPR003362">
    <property type="entry name" value="Bact_transf"/>
</dbReference>
<comment type="similarity">
    <text evidence="2">Belongs to the bacterial sugar transferase family.</text>
</comment>
<dbReference type="EMBL" id="CP046620">
    <property type="protein sequence ID" value="QHQ34090.1"/>
    <property type="molecule type" value="Genomic_DNA"/>
</dbReference>
<keyword evidence="6 9" id="KW-1133">Transmembrane helix</keyword>
<keyword evidence="8" id="KW-0270">Exopolysaccharide synthesis</keyword>
<dbReference type="Proteomes" id="UP000464495">
    <property type="component" value="Chromosome"/>
</dbReference>
<dbReference type="GO" id="GO:0005886">
    <property type="term" value="C:plasma membrane"/>
    <property type="evidence" value="ECO:0007669"/>
    <property type="project" value="UniProtKB-SubCell"/>
</dbReference>
<name>A0A6P1SWQ5_9RHOB</name>
<proteinExistence type="inferred from homology"/>
<evidence type="ECO:0000313" key="11">
    <source>
        <dbReference type="EMBL" id="QHQ34090.1"/>
    </source>
</evidence>
<evidence type="ECO:0000259" key="10">
    <source>
        <dbReference type="Pfam" id="PF02397"/>
    </source>
</evidence>
<evidence type="ECO:0000256" key="9">
    <source>
        <dbReference type="SAM" id="Phobius"/>
    </source>
</evidence>
<dbReference type="Pfam" id="PF02397">
    <property type="entry name" value="Bac_transf"/>
    <property type="match status" value="1"/>
</dbReference>
<feature type="domain" description="Bacterial sugar transferase" evidence="10">
    <location>
        <begin position="39"/>
        <end position="228"/>
    </location>
</feature>
<evidence type="ECO:0000256" key="4">
    <source>
        <dbReference type="ARBA" id="ARBA00022679"/>
    </source>
</evidence>
<dbReference type="AlphaFoldDB" id="A0A6P1SWQ5"/>
<evidence type="ECO:0000256" key="3">
    <source>
        <dbReference type="ARBA" id="ARBA00022475"/>
    </source>
</evidence>